<feature type="transmembrane region" description="Helical" evidence="2">
    <location>
        <begin position="132"/>
        <end position="153"/>
    </location>
</feature>
<keyword evidence="2" id="KW-0812">Transmembrane</keyword>
<protein>
    <submittedName>
        <fullName evidence="3">Uncharacterized protein</fullName>
    </submittedName>
</protein>
<dbReference type="Proteomes" id="UP000756346">
    <property type="component" value="Unassembled WGS sequence"/>
</dbReference>
<feature type="region of interest" description="Disordered" evidence="1">
    <location>
        <begin position="1"/>
        <end position="71"/>
    </location>
</feature>
<proteinExistence type="predicted"/>
<dbReference type="EMBL" id="JAGTJQ010000002">
    <property type="protein sequence ID" value="KAH7037993.1"/>
    <property type="molecule type" value="Genomic_DNA"/>
</dbReference>
<dbReference type="GeneID" id="70192847"/>
<comment type="caution">
    <text evidence="3">The sequence shown here is derived from an EMBL/GenBank/DDBJ whole genome shotgun (WGS) entry which is preliminary data.</text>
</comment>
<gene>
    <name evidence="3" type="ORF">B0I36DRAFT_73650</name>
</gene>
<evidence type="ECO:0000313" key="3">
    <source>
        <dbReference type="EMBL" id="KAH7037993.1"/>
    </source>
</evidence>
<reference evidence="3" key="1">
    <citation type="journal article" date="2021" name="Nat. Commun.">
        <title>Genetic determinants of endophytism in the Arabidopsis root mycobiome.</title>
        <authorList>
            <person name="Mesny F."/>
            <person name="Miyauchi S."/>
            <person name="Thiergart T."/>
            <person name="Pickel B."/>
            <person name="Atanasova L."/>
            <person name="Karlsson M."/>
            <person name="Huettel B."/>
            <person name="Barry K.W."/>
            <person name="Haridas S."/>
            <person name="Chen C."/>
            <person name="Bauer D."/>
            <person name="Andreopoulos W."/>
            <person name="Pangilinan J."/>
            <person name="LaButti K."/>
            <person name="Riley R."/>
            <person name="Lipzen A."/>
            <person name="Clum A."/>
            <person name="Drula E."/>
            <person name="Henrissat B."/>
            <person name="Kohler A."/>
            <person name="Grigoriev I.V."/>
            <person name="Martin F.M."/>
            <person name="Hacquard S."/>
        </authorList>
    </citation>
    <scope>NUCLEOTIDE SEQUENCE</scope>
    <source>
        <strain evidence="3">MPI-CAGE-CH-0230</strain>
    </source>
</reference>
<evidence type="ECO:0000313" key="4">
    <source>
        <dbReference type="Proteomes" id="UP000756346"/>
    </source>
</evidence>
<dbReference type="RefSeq" id="XP_046017114.1">
    <property type="nucleotide sequence ID" value="XM_046163301.1"/>
</dbReference>
<organism evidence="3 4">
    <name type="scientific">Microdochium trichocladiopsis</name>
    <dbReference type="NCBI Taxonomy" id="1682393"/>
    <lineage>
        <taxon>Eukaryota</taxon>
        <taxon>Fungi</taxon>
        <taxon>Dikarya</taxon>
        <taxon>Ascomycota</taxon>
        <taxon>Pezizomycotina</taxon>
        <taxon>Sordariomycetes</taxon>
        <taxon>Xylariomycetidae</taxon>
        <taxon>Xylariales</taxon>
        <taxon>Microdochiaceae</taxon>
        <taxon>Microdochium</taxon>
    </lineage>
</organism>
<name>A0A9P9BYE8_9PEZI</name>
<accession>A0A9P9BYE8</accession>
<dbReference type="AlphaFoldDB" id="A0A9P9BYE8"/>
<evidence type="ECO:0000256" key="2">
    <source>
        <dbReference type="SAM" id="Phobius"/>
    </source>
</evidence>
<keyword evidence="2" id="KW-1133">Transmembrane helix</keyword>
<sequence>MIHVPPDNASAGPRSLPAPTRTATRSKDEWDIPALTNFASGRPPRAESSVWLSSPQEEGAPRRGGMPPSDEFNDHQHCTLLIADDSVCAASSLNQRRPRRPSIAPGGFAVVPRVGTLLASFSFLGVIVPADLVLSCSVLLLFAPICLLTSTFLKGCETSDCPSTN</sequence>
<evidence type="ECO:0000256" key="1">
    <source>
        <dbReference type="SAM" id="MobiDB-lite"/>
    </source>
</evidence>
<keyword evidence="2" id="KW-0472">Membrane</keyword>
<keyword evidence="4" id="KW-1185">Reference proteome</keyword>